<dbReference type="PROSITE" id="PS00678">
    <property type="entry name" value="WD_REPEATS_1"/>
    <property type="match status" value="1"/>
</dbReference>
<dbReference type="PROSITE" id="PS50294">
    <property type="entry name" value="WD_REPEATS_REGION"/>
    <property type="match status" value="2"/>
</dbReference>
<dbReference type="VEuPathDB" id="VectorBase:LOC119174501"/>
<evidence type="ECO:0000256" key="3">
    <source>
        <dbReference type="PROSITE-ProRule" id="PRU00221"/>
    </source>
</evidence>
<name>A0A6M2CKP9_RHIMP</name>
<dbReference type="PANTHER" id="PTHR19854">
    <property type="entry name" value="TRANSDUCIN BETA-LIKE 3"/>
    <property type="match status" value="1"/>
</dbReference>
<evidence type="ECO:0000256" key="1">
    <source>
        <dbReference type="ARBA" id="ARBA00022574"/>
    </source>
</evidence>
<feature type="repeat" description="WD" evidence="3">
    <location>
        <begin position="273"/>
        <end position="315"/>
    </location>
</feature>
<dbReference type="AlphaFoldDB" id="A0A6M2CKP9"/>
<protein>
    <submittedName>
        <fullName evidence="4">Putative g-protein beta subunit-like protein gnb1l</fullName>
    </submittedName>
</protein>
<dbReference type="SUPFAM" id="SSF50978">
    <property type="entry name" value="WD40 repeat-like"/>
    <property type="match status" value="1"/>
</dbReference>
<dbReference type="EMBL" id="GHWJ01001364">
    <property type="protein sequence ID" value="NOV34101.1"/>
    <property type="molecule type" value="Transcribed_RNA"/>
</dbReference>
<dbReference type="InterPro" id="IPR015943">
    <property type="entry name" value="WD40/YVTN_repeat-like_dom_sf"/>
</dbReference>
<evidence type="ECO:0000256" key="2">
    <source>
        <dbReference type="ARBA" id="ARBA00022737"/>
    </source>
</evidence>
<sequence>MSNRSPDPFYTLRGHGGPITAVEFFGDVLFSGSSDGEIFSWDLETFRRRHTLVGHNNKGILWIGHSENALLTQGRDGTVVIWTLNDSQWKQTGTMVTNAKGFCQCSLPSEASTLIATPADPDWKISLWDLESQKCVASTLQSKEQLGMAMSIRLSRDGNGVLAAYENGSVVHYDMRSGGVPVSTLTLYKEPIMCMDFDQVHRVNRGICGSVSNELCVFELSDGQLVEKRRLTVTNDGVSSLHVRVDGKIVASGGWDGRIRVFGWKNMKPLAVLDFHKESVQAVKFSDRELCKAGLLLAAGSKDRTVSLWSLYNSS</sequence>
<keyword evidence="1 3" id="KW-0853">WD repeat</keyword>
<organism evidence="4">
    <name type="scientific">Rhipicephalus microplus</name>
    <name type="common">Cattle tick</name>
    <name type="synonym">Boophilus microplus</name>
    <dbReference type="NCBI Taxonomy" id="6941"/>
    <lineage>
        <taxon>Eukaryota</taxon>
        <taxon>Metazoa</taxon>
        <taxon>Ecdysozoa</taxon>
        <taxon>Arthropoda</taxon>
        <taxon>Chelicerata</taxon>
        <taxon>Arachnida</taxon>
        <taxon>Acari</taxon>
        <taxon>Parasitiformes</taxon>
        <taxon>Ixodida</taxon>
        <taxon>Ixodoidea</taxon>
        <taxon>Ixodidae</taxon>
        <taxon>Rhipicephalinae</taxon>
        <taxon>Rhipicephalus</taxon>
        <taxon>Boophilus</taxon>
    </lineage>
</organism>
<dbReference type="OrthoDB" id="7668193at2759"/>
<dbReference type="InterPro" id="IPR036322">
    <property type="entry name" value="WD40_repeat_dom_sf"/>
</dbReference>
<dbReference type="PROSITE" id="PS50082">
    <property type="entry name" value="WD_REPEATS_2"/>
    <property type="match status" value="2"/>
</dbReference>
<dbReference type="InterPro" id="IPR020472">
    <property type="entry name" value="WD40_PAC1"/>
</dbReference>
<dbReference type="InterPro" id="IPR019775">
    <property type="entry name" value="WD40_repeat_CS"/>
</dbReference>
<keyword evidence="2" id="KW-0677">Repeat</keyword>
<accession>A0A6M2CKP9</accession>
<dbReference type="Gene3D" id="2.130.10.10">
    <property type="entry name" value="YVTN repeat-like/Quinoprotein amine dehydrogenase"/>
    <property type="match status" value="2"/>
</dbReference>
<proteinExistence type="predicted"/>
<dbReference type="PRINTS" id="PR00320">
    <property type="entry name" value="GPROTEINBRPT"/>
</dbReference>
<dbReference type="InterPro" id="IPR001680">
    <property type="entry name" value="WD40_rpt"/>
</dbReference>
<feature type="repeat" description="WD" evidence="3">
    <location>
        <begin position="12"/>
        <end position="51"/>
    </location>
</feature>
<dbReference type="PANTHER" id="PTHR19854:SF1">
    <property type="entry name" value="GUANINE NUCLEOTIDE-BINDING PROTEIN SUBUNIT BETA-LIKE PROTEIN 1"/>
    <property type="match status" value="1"/>
</dbReference>
<dbReference type="Pfam" id="PF00400">
    <property type="entry name" value="WD40"/>
    <property type="match status" value="3"/>
</dbReference>
<reference evidence="4" key="1">
    <citation type="submission" date="2019-09" db="EMBL/GenBank/DDBJ databases">
        <title>Organ-specific transcriptomic study of the physiology of the cattle tick, Rhipicephalus microplus.</title>
        <authorList>
            <person name="Tirloni L."/>
            <person name="Braz G."/>
            <person name="Gandara A.C.P."/>
            <person name="Sabadin G.A."/>
            <person name="da Silva R.M."/>
            <person name="Guizzo M.G."/>
            <person name="Machado J.A."/>
            <person name="Costa E.P."/>
            <person name="Gomes H.F."/>
            <person name="Moraes J."/>
            <person name="Mota M.B.S."/>
            <person name="Mesquita R.D."/>
            <person name="Alvarenga P.H."/>
            <person name="Alves F."/>
            <person name="Seixas A."/>
            <person name="da Fonseca R.N."/>
            <person name="Fogaca A."/>
            <person name="Logullo C."/>
            <person name="Tanaka A."/>
            <person name="Daffre S."/>
            <person name="Termignoni C."/>
            <person name="Vaz I.S.Jr."/>
            <person name="Oliveira P.L."/>
            <person name="Ribeiro J.M."/>
        </authorList>
    </citation>
    <scope>NUCLEOTIDE SEQUENCE</scope>
    <source>
        <strain evidence="4">Porto Alegre</strain>
    </source>
</reference>
<dbReference type="SMART" id="SM00320">
    <property type="entry name" value="WD40"/>
    <property type="match status" value="6"/>
</dbReference>
<evidence type="ECO:0000313" key="4">
    <source>
        <dbReference type="EMBL" id="NOV34101.1"/>
    </source>
</evidence>